<feature type="domain" description="Reverse transcriptase Ty1/copia-type" evidence="2">
    <location>
        <begin position="312"/>
        <end position="392"/>
    </location>
</feature>
<feature type="compositionally biased region" description="Pro residues" evidence="1">
    <location>
        <begin position="553"/>
        <end position="566"/>
    </location>
</feature>
<name>A0A6L2NJC5_TANCI</name>
<evidence type="ECO:0000313" key="4">
    <source>
        <dbReference type="EMBL" id="GEU84614.1"/>
    </source>
</evidence>
<accession>A0A6L2NJC5</accession>
<evidence type="ECO:0000259" key="2">
    <source>
        <dbReference type="Pfam" id="PF07727"/>
    </source>
</evidence>
<dbReference type="AlphaFoldDB" id="A0A6L2NJC5"/>
<evidence type="ECO:0000256" key="1">
    <source>
        <dbReference type="SAM" id="MobiDB-lite"/>
    </source>
</evidence>
<dbReference type="Pfam" id="PF07727">
    <property type="entry name" value="RVT_2"/>
    <property type="match status" value="1"/>
</dbReference>
<feature type="domain" description="Retroviral polymerase SH3-like" evidence="3">
    <location>
        <begin position="144"/>
        <end position="189"/>
    </location>
</feature>
<dbReference type="Pfam" id="PF25597">
    <property type="entry name" value="SH3_retrovirus"/>
    <property type="match status" value="1"/>
</dbReference>
<evidence type="ECO:0000259" key="3">
    <source>
        <dbReference type="Pfam" id="PF25597"/>
    </source>
</evidence>
<dbReference type="EMBL" id="BKCJ010008933">
    <property type="protein sequence ID" value="GEU84614.1"/>
    <property type="molecule type" value="Genomic_DNA"/>
</dbReference>
<dbReference type="InterPro" id="IPR013103">
    <property type="entry name" value="RVT_2"/>
</dbReference>
<organism evidence="4">
    <name type="scientific">Tanacetum cinerariifolium</name>
    <name type="common">Dalmatian daisy</name>
    <name type="synonym">Chrysanthemum cinerariifolium</name>
    <dbReference type="NCBI Taxonomy" id="118510"/>
    <lineage>
        <taxon>Eukaryota</taxon>
        <taxon>Viridiplantae</taxon>
        <taxon>Streptophyta</taxon>
        <taxon>Embryophyta</taxon>
        <taxon>Tracheophyta</taxon>
        <taxon>Spermatophyta</taxon>
        <taxon>Magnoliopsida</taxon>
        <taxon>eudicotyledons</taxon>
        <taxon>Gunneridae</taxon>
        <taxon>Pentapetalae</taxon>
        <taxon>asterids</taxon>
        <taxon>campanulids</taxon>
        <taxon>Asterales</taxon>
        <taxon>Asteraceae</taxon>
        <taxon>Asteroideae</taxon>
        <taxon>Anthemideae</taxon>
        <taxon>Anthemidinae</taxon>
        <taxon>Tanacetum</taxon>
    </lineage>
</organism>
<feature type="compositionally biased region" description="Pro residues" evidence="1">
    <location>
        <begin position="575"/>
        <end position="585"/>
    </location>
</feature>
<comment type="caution">
    <text evidence="4">The sequence shown here is derived from an EMBL/GenBank/DDBJ whole genome shotgun (WGS) entry which is preliminary data.</text>
</comment>
<protein>
    <submittedName>
        <fullName evidence="4">Retrovirus-related Pol polyprotein from transposon TNT 1-94</fullName>
    </submittedName>
</protein>
<proteinExistence type="predicted"/>
<feature type="region of interest" description="Disordered" evidence="1">
    <location>
        <begin position="538"/>
        <end position="593"/>
    </location>
</feature>
<dbReference type="InterPro" id="IPR057670">
    <property type="entry name" value="SH3_retrovirus"/>
</dbReference>
<sequence>MSHPNLNRNVVPTAVLTRSRLVSFNAARPVSILPQSTVKCPRSVKHVVNKAHSPIRRPTNHRPATKNSNFNKKVTTVKVKKINAIQGTKDNAKKASANWGNPQQALKDKGVIDSGCSRHMTRNIYFLSDFEEFNGRYVVFRGNPKGGKFDGKADKGFLAGYSVNSKAFRVFNSKTRIVQEILHLNFLKNKPNVVGIGPTWLFDIDTLTKSMNYQPVVVGNQPNDNVGIKENLNVGKVRKETVSAQQYVLLPLWSTGSKDPQNTDDDDDAFDVKENENDVYVFANESNKFDSKNYDEKAKREAKGKSHVVLLIPRIEAIQLFLAYASFIGFMVYQMDIKSAFLYGTIDEEVYVCQPLGFEDLDYPDKVYKVVKALNGLHQAPRAWHFLTVVSYKLKLFGLTKDAAFWASATIKKVNDDVQLRALIDGKKVVVTEDVIRQDLHIDDADGVVCLPNKEIFAELALLSRLRGMSSVVPWHLLSSALLQVENLTSLMDDLTSHNTKYTSPDLTQKVFANISRVGKGFTGAETPLFASMLVQPQPQAVEEEEEVEVPTVPTPPSPTSAPSPPLQDLNPTPYATPPASPPQEQPTSTTDSSMSLLTTLMETYATLSNKGKEVKEEEEVKVFKFQEAKKGGKIEAIDADEDITLVDVETQVDMDVELQGRIDQDVSAATKDVSAAEPTVFDDEENIVRYNMEHFRGMTYDKVRPIFEREYKKVQTLFKPDKDVEEPKKRVAEERLLQKSFKKLKAVEVLGSDSTQETLSNDPKEMSEEDVQNMLEIFPVSEFKVESLQVKYPIIDWEIHSKGSRTYWKIIRVGGIKEAY</sequence>
<gene>
    <name evidence="4" type="ORF">Tci_056592</name>
</gene>
<reference evidence="4" key="1">
    <citation type="journal article" date="2019" name="Sci. Rep.">
        <title>Draft genome of Tanacetum cinerariifolium, the natural source of mosquito coil.</title>
        <authorList>
            <person name="Yamashiro T."/>
            <person name="Shiraishi A."/>
            <person name="Satake H."/>
            <person name="Nakayama K."/>
        </authorList>
    </citation>
    <scope>NUCLEOTIDE SEQUENCE</scope>
</reference>